<reference evidence="1" key="1">
    <citation type="submission" date="2021-06" db="EMBL/GenBank/DDBJ databases">
        <authorList>
            <person name="Kallberg Y."/>
            <person name="Tangrot J."/>
            <person name="Rosling A."/>
        </authorList>
    </citation>
    <scope>NUCLEOTIDE SEQUENCE</scope>
    <source>
        <strain evidence="1">FL966</strain>
    </source>
</reference>
<evidence type="ECO:0000313" key="1">
    <source>
        <dbReference type="EMBL" id="CAG8761312.1"/>
    </source>
</evidence>
<protein>
    <submittedName>
        <fullName evidence="1">4481_t:CDS:1</fullName>
    </submittedName>
</protein>
<name>A0A9N9J474_9GLOM</name>
<proteinExistence type="predicted"/>
<accession>A0A9N9J474</accession>
<evidence type="ECO:0000313" key="2">
    <source>
        <dbReference type="Proteomes" id="UP000789759"/>
    </source>
</evidence>
<dbReference type="EMBL" id="CAJVQA010019951">
    <property type="protein sequence ID" value="CAG8761312.1"/>
    <property type="molecule type" value="Genomic_DNA"/>
</dbReference>
<gene>
    <name evidence="1" type="ORF">CPELLU_LOCUS15322</name>
</gene>
<keyword evidence="2" id="KW-1185">Reference proteome</keyword>
<comment type="caution">
    <text evidence="1">The sequence shown here is derived from an EMBL/GenBank/DDBJ whole genome shotgun (WGS) entry which is preliminary data.</text>
</comment>
<dbReference type="Proteomes" id="UP000789759">
    <property type="component" value="Unassembled WGS sequence"/>
</dbReference>
<sequence>MADISVEIVIKFFKKCGISNELDSTENDLLYNSNKKNDDNKDLVKIVDKNSFSAKELDLED</sequence>
<organism evidence="1 2">
    <name type="scientific">Cetraspora pellucida</name>
    <dbReference type="NCBI Taxonomy" id="1433469"/>
    <lineage>
        <taxon>Eukaryota</taxon>
        <taxon>Fungi</taxon>
        <taxon>Fungi incertae sedis</taxon>
        <taxon>Mucoromycota</taxon>
        <taxon>Glomeromycotina</taxon>
        <taxon>Glomeromycetes</taxon>
        <taxon>Diversisporales</taxon>
        <taxon>Gigasporaceae</taxon>
        <taxon>Cetraspora</taxon>
    </lineage>
</organism>
<dbReference type="AlphaFoldDB" id="A0A9N9J474"/>